<name>A0AAX2HCI8_9PSED</name>
<proteinExistence type="predicted"/>
<organism evidence="1 2">
    <name type="scientific">Pseudomonas lundensis</name>
    <dbReference type="NCBI Taxonomy" id="86185"/>
    <lineage>
        <taxon>Bacteria</taxon>
        <taxon>Pseudomonadati</taxon>
        <taxon>Pseudomonadota</taxon>
        <taxon>Gammaproteobacteria</taxon>
        <taxon>Pseudomonadales</taxon>
        <taxon>Pseudomonadaceae</taxon>
        <taxon>Pseudomonas</taxon>
    </lineage>
</organism>
<reference evidence="1 2" key="1">
    <citation type="submission" date="2017-08" db="EMBL/GenBank/DDBJ databases">
        <authorList>
            <person name="Chaillou S."/>
        </authorList>
    </citation>
    <scope>NUCLEOTIDE SEQUENCE [LARGE SCALE GENOMIC DNA]</scope>
    <source>
        <strain evidence="1 2">MFPA15A1205</strain>
    </source>
</reference>
<accession>A0AAX2HCI8</accession>
<evidence type="ECO:0000313" key="2">
    <source>
        <dbReference type="Proteomes" id="UP000219564"/>
    </source>
</evidence>
<dbReference type="Proteomes" id="UP000219564">
    <property type="component" value="Unassembled WGS sequence"/>
</dbReference>
<evidence type="ECO:0000313" key="1">
    <source>
        <dbReference type="EMBL" id="SOB53949.1"/>
    </source>
</evidence>
<sequence>MIHKKPAMCRLFCARVFCVRLSRLGLRQQSEAGGGGEAVARSVTTLIPSAANSNQ</sequence>
<gene>
    <name evidence="1" type="ORF">PLUA15_470080</name>
</gene>
<dbReference type="AlphaFoldDB" id="A0AAX2HCI8"/>
<protein>
    <submittedName>
        <fullName evidence="1">Uncharacterized protein</fullName>
    </submittedName>
</protein>
<comment type="caution">
    <text evidence="1">The sequence shown here is derived from an EMBL/GenBank/DDBJ whole genome shotgun (WGS) entry which is preliminary data.</text>
</comment>
<dbReference type="EMBL" id="OBKZ01000042">
    <property type="protein sequence ID" value="SOB53949.1"/>
    <property type="molecule type" value="Genomic_DNA"/>
</dbReference>